<feature type="compositionally biased region" description="Polar residues" evidence="1">
    <location>
        <begin position="308"/>
        <end position="323"/>
    </location>
</feature>
<keyword evidence="3" id="KW-1185">Reference proteome</keyword>
<dbReference type="Proteomes" id="UP000094801">
    <property type="component" value="Unassembled WGS sequence"/>
</dbReference>
<feature type="compositionally biased region" description="Pro residues" evidence="1">
    <location>
        <begin position="424"/>
        <end position="436"/>
    </location>
</feature>
<evidence type="ECO:0000313" key="3">
    <source>
        <dbReference type="Proteomes" id="UP000094801"/>
    </source>
</evidence>
<feature type="compositionally biased region" description="Polar residues" evidence="1">
    <location>
        <begin position="120"/>
        <end position="129"/>
    </location>
</feature>
<gene>
    <name evidence="2" type="ORF">CANARDRAFT_8447</name>
</gene>
<sequence length="597" mass="67073">MSLKQAHLSKADLKLSKKSPTLQKKNLFEQLDQEQDDRLIFPADTKTYTTINVNSTKITYSQGDLLELKPQAVLFNSNPLPTADFWRLNAKTVIKMNSHFGLLAPGTTSKYGSKHHNLGHHQNNSSHGANQHPPKGKRNHSREEVEEEEEIPEWLDETDFKVDSNFNNYSSIGSHTYEDFEREKWQFHKQFGGLKQREDRTPTVETNDPYENAKPAIPASSSSSASTVPPPTSQDMEFQRLIENKDQQNNSFFNNLLDSSRHSAGASETNKEKQVPLLQARASDASKFDVLFHSDMNTPIDSPVTVASHDTSLNNTPYQQPHAQNLRRISGLDIKTTPQQQSQHMPPGLQFPPGFPQPNLQSGQQKQQQQPSPQISGTNQRQQQGINPPPGYPNSFPPNRINEHQQQQQAQFQQFQQPSSSQFPPIPTVPPLPPMGPSDFNFNNLPPPPPEFLKMMQEGKMPPPPPELLQLIKEGKMPPLPGMMPYMGQQVPPSNAGMPQQGFFPQPPQGVPLPGGMPIPPHIAQILQHSQLTGQIPPAHIMQQLQDNLMQQHLPQQQMRLMANQQQYQSQPPPPNMDPNSIASLDPQFSNTLPYKN</sequence>
<feature type="region of interest" description="Disordered" evidence="1">
    <location>
        <begin position="302"/>
        <end position="324"/>
    </location>
</feature>
<feature type="region of interest" description="Disordered" evidence="1">
    <location>
        <begin position="337"/>
        <end position="451"/>
    </location>
</feature>
<feature type="region of interest" description="Disordered" evidence="1">
    <location>
        <begin position="563"/>
        <end position="597"/>
    </location>
</feature>
<evidence type="ECO:0008006" key="4">
    <source>
        <dbReference type="Google" id="ProtNLM"/>
    </source>
</evidence>
<name>A0A1E4SY88_9ASCO</name>
<feature type="region of interest" description="Disordered" evidence="1">
    <location>
        <begin position="251"/>
        <end position="276"/>
    </location>
</feature>
<protein>
    <recommendedName>
        <fullName evidence="4">LsmAD domain-containing protein</fullName>
    </recommendedName>
</protein>
<feature type="region of interest" description="Disordered" evidence="1">
    <location>
        <begin position="107"/>
        <end position="156"/>
    </location>
</feature>
<dbReference type="OrthoDB" id="3995902at2759"/>
<proteinExistence type="predicted"/>
<feature type="region of interest" description="Disordered" evidence="1">
    <location>
        <begin position="191"/>
        <end position="234"/>
    </location>
</feature>
<dbReference type="EMBL" id="KV453856">
    <property type="protein sequence ID" value="ODV84459.1"/>
    <property type="molecule type" value="Genomic_DNA"/>
</dbReference>
<evidence type="ECO:0000313" key="2">
    <source>
        <dbReference type="EMBL" id="ODV84459.1"/>
    </source>
</evidence>
<feature type="compositionally biased region" description="Low complexity" evidence="1">
    <location>
        <begin position="397"/>
        <end position="423"/>
    </location>
</feature>
<dbReference type="STRING" id="983967.A0A1E4SY88"/>
<dbReference type="AlphaFoldDB" id="A0A1E4SY88"/>
<organism evidence="2 3">
    <name type="scientific">[Candida] arabinofermentans NRRL YB-2248</name>
    <dbReference type="NCBI Taxonomy" id="983967"/>
    <lineage>
        <taxon>Eukaryota</taxon>
        <taxon>Fungi</taxon>
        <taxon>Dikarya</taxon>
        <taxon>Ascomycota</taxon>
        <taxon>Saccharomycotina</taxon>
        <taxon>Pichiomycetes</taxon>
        <taxon>Pichiales</taxon>
        <taxon>Pichiaceae</taxon>
        <taxon>Ogataea</taxon>
        <taxon>Ogataea/Candida clade</taxon>
    </lineage>
</organism>
<feature type="compositionally biased region" description="Acidic residues" evidence="1">
    <location>
        <begin position="144"/>
        <end position="156"/>
    </location>
</feature>
<feature type="compositionally biased region" description="Polar residues" evidence="1">
    <location>
        <begin position="578"/>
        <end position="597"/>
    </location>
</feature>
<feature type="compositionally biased region" description="Polar residues" evidence="1">
    <location>
        <begin position="377"/>
        <end position="386"/>
    </location>
</feature>
<evidence type="ECO:0000256" key="1">
    <source>
        <dbReference type="SAM" id="MobiDB-lite"/>
    </source>
</evidence>
<feature type="compositionally biased region" description="Pro residues" evidence="1">
    <location>
        <begin position="387"/>
        <end position="396"/>
    </location>
</feature>
<accession>A0A1E4SY88</accession>
<feature type="compositionally biased region" description="Low complexity" evidence="1">
    <location>
        <begin position="357"/>
        <end position="376"/>
    </location>
</feature>
<feature type="compositionally biased region" description="Low complexity" evidence="1">
    <location>
        <begin position="215"/>
        <end position="227"/>
    </location>
</feature>
<reference evidence="3" key="1">
    <citation type="submission" date="2016-04" db="EMBL/GenBank/DDBJ databases">
        <title>Comparative genomics of biotechnologically important yeasts.</title>
        <authorList>
            <consortium name="DOE Joint Genome Institute"/>
            <person name="Riley R."/>
            <person name="Haridas S."/>
            <person name="Wolfe K.H."/>
            <person name="Lopes M.R."/>
            <person name="Hittinger C.T."/>
            <person name="Goker M."/>
            <person name="Salamov A."/>
            <person name="Wisecaver J."/>
            <person name="Long T.M."/>
            <person name="Aerts A.L."/>
            <person name="Barry K."/>
            <person name="Choi C."/>
            <person name="Clum A."/>
            <person name="Coughlan A.Y."/>
            <person name="Deshpande S."/>
            <person name="Douglass A.P."/>
            <person name="Hanson S.J."/>
            <person name="Klenk H.-P."/>
            <person name="Labutti K."/>
            <person name="Lapidus A."/>
            <person name="Lindquist E."/>
            <person name="Lipzen A."/>
            <person name="Meier-Kolthoff J.P."/>
            <person name="Ohm R.A."/>
            <person name="Otillar R.P."/>
            <person name="Pangilinan J."/>
            <person name="Peng Y."/>
            <person name="Rokas A."/>
            <person name="Rosa C.A."/>
            <person name="Scheuner C."/>
            <person name="Sibirny A.A."/>
            <person name="Slot J.C."/>
            <person name="Stielow J.B."/>
            <person name="Sun H."/>
            <person name="Kurtzman C.P."/>
            <person name="Blackwell M."/>
            <person name="Grigoriev I.V."/>
            <person name="Jeffries T.W."/>
        </authorList>
    </citation>
    <scope>NUCLEOTIDE SEQUENCE [LARGE SCALE GENOMIC DNA]</scope>
    <source>
        <strain evidence="3">NRRL YB-2248</strain>
    </source>
</reference>